<evidence type="ECO:0000313" key="3">
    <source>
        <dbReference type="EMBL" id="SIT85672.1"/>
    </source>
</evidence>
<dbReference type="Pfam" id="PF08327">
    <property type="entry name" value="AHSA1"/>
    <property type="match status" value="1"/>
</dbReference>
<dbReference type="RefSeq" id="WP_076667203.1">
    <property type="nucleotide sequence ID" value="NZ_FTPP01000001.1"/>
</dbReference>
<accession>A0A1R3X4N4</accession>
<protein>
    <submittedName>
        <fullName evidence="3">Activator of Hsp90 ATPase homolog 1-like protein</fullName>
    </submittedName>
</protein>
<dbReference type="STRING" id="1317125.SAMN05444128_1580"/>
<dbReference type="InterPro" id="IPR023393">
    <property type="entry name" value="START-like_dom_sf"/>
</dbReference>
<feature type="domain" description="Activator of Hsp90 ATPase homologue 1/2-like C-terminal" evidence="2">
    <location>
        <begin position="12"/>
        <end position="116"/>
    </location>
</feature>
<dbReference type="Gene3D" id="3.30.530.20">
    <property type="match status" value="1"/>
</dbReference>
<proteinExistence type="inferred from homology"/>
<organism evidence="3 4">
    <name type="scientific">Pontibacter indicus</name>
    <dbReference type="NCBI Taxonomy" id="1317125"/>
    <lineage>
        <taxon>Bacteria</taxon>
        <taxon>Pseudomonadati</taxon>
        <taxon>Bacteroidota</taxon>
        <taxon>Cytophagia</taxon>
        <taxon>Cytophagales</taxon>
        <taxon>Hymenobacteraceae</taxon>
        <taxon>Pontibacter</taxon>
    </lineage>
</organism>
<comment type="similarity">
    <text evidence="1">Belongs to the AHA1 family.</text>
</comment>
<sequence>MKDYKKYYIVPAPPEEVYAALTNPNTIQLWTGDPAEMSTEPGSEFSLFEGSIVGKNLEFEEDKMLVQEWYFGEQEARSIVTIKLHPHKHGTSAELRHLNIPDEAYDDIVEGWNEAYFGALIEFYEDEY</sequence>
<dbReference type="OrthoDB" id="1445093at2"/>
<evidence type="ECO:0000313" key="4">
    <source>
        <dbReference type="Proteomes" id="UP000187181"/>
    </source>
</evidence>
<dbReference type="SUPFAM" id="SSF55961">
    <property type="entry name" value="Bet v1-like"/>
    <property type="match status" value="1"/>
</dbReference>
<dbReference type="Proteomes" id="UP000187181">
    <property type="component" value="Unassembled WGS sequence"/>
</dbReference>
<gene>
    <name evidence="3" type="ORF">SAMN05444128_1580</name>
</gene>
<name>A0A1R3X4N4_9BACT</name>
<evidence type="ECO:0000256" key="1">
    <source>
        <dbReference type="ARBA" id="ARBA00006817"/>
    </source>
</evidence>
<dbReference type="InterPro" id="IPR013538">
    <property type="entry name" value="ASHA1/2-like_C"/>
</dbReference>
<reference evidence="4" key="1">
    <citation type="submission" date="2017-01" db="EMBL/GenBank/DDBJ databases">
        <authorList>
            <person name="Varghese N."/>
            <person name="Submissions S."/>
        </authorList>
    </citation>
    <scope>NUCLEOTIDE SEQUENCE [LARGE SCALE GENOMIC DNA]</scope>
    <source>
        <strain evidence="4">LP100</strain>
    </source>
</reference>
<dbReference type="EMBL" id="FTPP01000001">
    <property type="protein sequence ID" value="SIT85672.1"/>
    <property type="molecule type" value="Genomic_DNA"/>
</dbReference>
<evidence type="ECO:0000259" key="2">
    <source>
        <dbReference type="Pfam" id="PF08327"/>
    </source>
</evidence>
<dbReference type="AlphaFoldDB" id="A0A1R3X4N4"/>
<keyword evidence="4" id="KW-1185">Reference proteome</keyword>